<protein>
    <recommendedName>
        <fullName evidence="2">DUF5667 domain-containing protein</fullName>
    </recommendedName>
</protein>
<reference evidence="3" key="1">
    <citation type="journal article" date="2014" name="Front. Microbiol.">
        <title>High frequency of phylogenetically diverse reductive dehalogenase-homologous genes in deep subseafloor sedimentary metagenomes.</title>
        <authorList>
            <person name="Kawai M."/>
            <person name="Futagami T."/>
            <person name="Toyoda A."/>
            <person name="Takaki Y."/>
            <person name="Nishi S."/>
            <person name="Hori S."/>
            <person name="Arai W."/>
            <person name="Tsubouchi T."/>
            <person name="Morono Y."/>
            <person name="Uchiyama I."/>
            <person name="Ito T."/>
            <person name="Fujiyama A."/>
            <person name="Inagaki F."/>
            <person name="Takami H."/>
        </authorList>
    </citation>
    <scope>NUCLEOTIDE SEQUENCE</scope>
    <source>
        <strain evidence="3">Expedition CK06-06</strain>
    </source>
</reference>
<dbReference type="InterPro" id="IPR003374">
    <property type="entry name" value="ApbE-like_sf"/>
</dbReference>
<accession>X1HT13</accession>
<sequence>MSKKFFAILASFVIIGLAFPASPVWAQDGAGEEDVSIGEVSDPGILPDSPFYFVKSWGRAIRLSFAFNSQKKAELALRFANEDALAIKKLCDKGECQLAEKHCEKFQEQFQRAIQRMERVREEGKDIEALIEKLKENHLRQQQVLASVLEKASQLAGVGPMAAVAGAIAEAVGKDLLPFSPEIIVENGGDIFLKILKKRLVGIYAGQSPFT</sequence>
<feature type="domain" description="DUF5667" evidence="2">
    <location>
        <begin position="44"/>
        <end position="152"/>
    </location>
</feature>
<dbReference type="Gene3D" id="3.10.520.10">
    <property type="entry name" value="ApbE-like domains"/>
    <property type="match status" value="1"/>
</dbReference>
<feature type="non-terminal residue" evidence="3">
    <location>
        <position position="211"/>
    </location>
</feature>
<proteinExistence type="predicted"/>
<dbReference type="EMBL" id="BARU01024311">
    <property type="protein sequence ID" value="GAH48418.1"/>
    <property type="molecule type" value="Genomic_DNA"/>
</dbReference>
<dbReference type="AlphaFoldDB" id="X1HT13"/>
<dbReference type="SUPFAM" id="SSF143631">
    <property type="entry name" value="ApbE-like"/>
    <property type="match status" value="1"/>
</dbReference>
<gene>
    <name evidence="3" type="ORF">S03H2_39339</name>
</gene>
<dbReference type="Pfam" id="PF18915">
    <property type="entry name" value="DUF5667"/>
    <property type="match status" value="1"/>
</dbReference>
<name>X1HT13_9ZZZZ</name>
<evidence type="ECO:0000256" key="1">
    <source>
        <dbReference type="SAM" id="Coils"/>
    </source>
</evidence>
<keyword evidence="1" id="KW-0175">Coiled coil</keyword>
<dbReference type="InterPro" id="IPR043725">
    <property type="entry name" value="DUF5667"/>
</dbReference>
<organism evidence="3">
    <name type="scientific">marine sediment metagenome</name>
    <dbReference type="NCBI Taxonomy" id="412755"/>
    <lineage>
        <taxon>unclassified sequences</taxon>
        <taxon>metagenomes</taxon>
        <taxon>ecological metagenomes</taxon>
    </lineage>
</organism>
<evidence type="ECO:0000313" key="3">
    <source>
        <dbReference type="EMBL" id="GAH48418.1"/>
    </source>
</evidence>
<comment type="caution">
    <text evidence="3">The sequence shown here is derived from an EMBL/GenBank/DDBJ whole genome shotgun (WGS) entry which is preliminary data.</text>
</comment>
<evidence type="ECO:0000259" key="2">
    <source>
        <dbReference type="Pfam" id="PF18915"/>
    </source>
</evidence>
<feature type="coiled-coil region" evidence="1">
    <location>
        <begin position="103"/>
        <end position="151"/>
    </location>
</feature>